<dbReference type="Proteomes" id="UP000243140">
    <property type="component" value="Unassembled WGS sequence"/>
</dbReference>
<dbReference type="EMBL" id="MVHV01000024">
    <property type="protein sequence ID" value="ORA79091.1"/>
    <property type="molecule type" value="Genomic_DNA"/>
</dbReference>
<keyword evidence="3" id="KW-1185">Reference proteome</keyword>
<reference evidence="2 3" key="1">
    <citation type="submission" date="2017-02" db="EMBL/GenBank/DDBJ databases">
        <title>The new phylogeny of genus Mycobacterium.</title>
        <authorList>
            <person name="Tortoli E."/>
            <person name="Trovato A."/>
            <person name="Cirillo D.M."/>
        </authorList>
    </citation>
    <scope>NUCLEOTIDE SEQUENCE [LARGE SCALE GENOMIC DNA]</scope>
    <source>
        <strain evidence="2 3">IP1130001</strain>
    </source>
</reference>
<keyword evidence="1" id="KW-0812">Transmembrane</keyword>
<evidence type="ECO:0008006" key="4">
    <source>
        <dbReference type="Google" id="ProtNLM"/>
    </source>
</evidence>
<name>A0ABX3SPD3_MYCMA</name>
<evidence type="ECO:0000313" key="2">
    <source>
        <dbReference type="EMBL" id="ORA79091.1"/>
    </source>
</evidence>
<feature type="transmembrane region" description="Helical" evidence="1">
    <location>
        <begin position="87"/>
        <end position="108"/>
    </location>
</feature>
<feature type="transmembrane region" description="Helical" evidence="1">
    <location>
        <begin position="20"/>
        <end position="40"/>
    </location>
</feature>
<sequence length="240" mass="25786">MKRWWSFINGAFRTNLWRVLAFDIVPPLAAIAALVMIGVALRWPLWWVSACSVLVLLVVAGVAANVVLLRRNSVSVGTNANGPRLRLLVVAVCTVAPVAAAVVAYTHWTVPDRDLKHDSAEVVRIASAMAESASSFSPQNPTASLDRATAMMAPEHVIAFTELYNKSTAPLAERMITAEAATVSAGAEAVEPSAASVAVVMRGTRSRPDAAPVYEVIALRVKLMKNDGRWMVLDVSPIHH</sequence>
<comment type="caution">
    <text evidence="2">The sequence shown here is derived from an EMBL/GenBank/DDBJ whole genome shotgun (WGS) entry which is preliminary data.</text>
</comment>
<dbReference type="RefSeq" id="WP_083011669.1">
    <property type="nucleotide sequence ID" value="NZ_CP060015.1"/>
</dbReference>
<accession>A0ABX3SPD3</accession>
<gene>
    <name evidence="2" type="ORF">BST29_19750</name>
</gene>
<protein>
    <recommendedName>
        <fullName evidence="4">DUF4878 domain-containing protein</fullName>
    </recommendedName>
</protein>
<proteinExistence type="predicted"/>
<organism evidence="2 3">
    <name type="scientific">Mycobacterium malmoense</name>
    <dbReference type="NCBI Taxonomy" id="1780"/>
    <lineage>
        <taxon>Bacteria</taxon>
        <taxon>Bacillati</taxon>
        <taxon>Actinomycetota</taxon>
        <taxon>Actinomycetes</taxon>
        <taxon>Mycobacteriales</taxon>
        <taxon>Mycobacteriaceae</taxon>
        <taxon>Mycobacterium</taxon>
    </lineage>
</organism>
<evidence type="ECO:0000256" key="1">
    <source>
        <dbReference type="SAM" id="Phobius"/>
    </source>
</evidence>
<feature type="transmembrane region" description="Helical" evidence="1">
    <location>
        <begin position="46"/>
        <end position="67"/>
    </location>
</feature>
<keyword evidence="1" id="KW-0472">Membrane</keyword>
<keyword evidence="1" id="KW-1133">Transmembrane helix</keyword>
<evidence type="ECO:0000313" key="3">
    <source>
        <dbReference type="Proteomes" id="UP000243140"/>
    </source>
</evidence>